<comment type="similarity">
    <text evidence="1">Belongs to the TonB-dependent receptor family.</text>
</comment>
<dbReference type="AlphaFoldDB" id="A0A2H9VNK2"/>
<keyword evidence="1" id="KW-0813">Transport</keyword>
<protein>
    <submittedName>
        <fullName evidence="4">TonB-dependent receptor-like protein</fullName>
    </submittedName>
</protein>
<keyword evidence="2" id="KW-1133">Transmembrane helix</keyword>
<feature type="domain" description="Peptidase M56" evidence="3">
    <location>
        <begin position="142"/>
        <end position="255"/>
    </location>
</feature>
<dbReference type="PROSITE" id="PS52016">
    <property type="entry name" value="TONB_DEPENDENT_REC_3"/>
    <property type="match status" value="1"/>
</dbReference>
<dbReference type="PANTHER" id="PTHR34978:SF3">
    <property type="entry name" value="SLR0241 PROTEIN"/>
    <property type="match status" value="1"/>
</dbReference>
<evidence type="ECO:0000256" key="1">
    <source>
        <dbReference type="PROSITE-ProRule" id="PRU01360"/>
    </source>
</evidence>
<dbReference type="InterPro" id="IPR039426">
    <property type="entry name" value="TonB-dep_rcpt-like"/>
</dbReference>
<dbReference type="Pfam" id="PF05569">
    <property type="entry name" value="Peptidase_M56"/>
    <property type="match status" value="1"/>
</dbReference>
<comment type="caution">
    <text evidence="4">The sequence shown here is derived from an EMBL/GenBank/DDBJ whole genome shotgun (WGS) entry which is preliminary data.</text>
</comment>
<keyword evidence="1" id="KW-1134">Transmembrane beta strand</keyword>
<dbReference type="Gene3D" id="2.170.130.10">
    <property type="entry name" value="TonB-dependent receptor, plug domain"/>
    <property type="match status" value="1"/>
</dbReference>
<evidence type="ECO:0000256" key="2">
    <source>
        <dbReference type="SAM" id="Phobius"/>
    </source>
</evidence>
<evidence type="ECO:0000313" key="4">
    <source>
        <dbReference type="EMBL" id="PJJ79906.1"/>
    </source>
</evidence>
<keyword evidence="5" id="KW-1185">Reference proteome</keyword>
<dbReference type="GO" id="GO:0009279">
    <property type="term" value="C:cell outer membrane"/>
    <property type="evidence" value="ECO:0007669"/>
    <property type="project" value="UniProtKB-SubCell"/>
</dbReference>
<dbReference type="Proteomes" id="UP000242687">
    <property type="component" value="Unassembled WGS sequence"/>
</dbReference>
<dbReference type="InterPro" id="IPR052173">
    <property type="entry name" value="Beta-lactam_resp_regulator"/>
</dbReference>
<reference evidence="4 5" key="1">
    <citation type="submission" date="2017-11" db="EMBL/GenBank/DDBJ databases">
        <title>Genomic Encyclopedia of Archaeal and Bacterial Type Strains, Phase II (KMG-II): From Individual Species to Whole Genera.</title>
        <authorList>
            <person name="Goeker M."/>
        </authorList>
    </citation>
    <scope>NUCLEOTIDE SEQUENCE [LARGE SCALE GENOMIC DNA]</scope>
    <source>
        <strain evidence="4 5">DSM 28175</strain>
    </source>
</reference>
<evidence type="ECO:0000313" key="5">
    <source>
        <dbReference type="Proteomes" id="UP000242687"/>
    </source>
</evidence>
<feature type="transmembrane region" description="Helical" evidence="2">
    <location>
        <begin position="6"/>
        <end position="25"/>
    </location>
</feature>
<feature type="transmembrane region" description="Helical" evidence="2">
    <location>
        <begin position="265"/>
        <end position="285"/>
    </location>
</feature>
<organism evidence="4 5">
    <name type="scientific">Mucilaginibacter auburnensis</name>
    <dbReference type="NCBI Taxonomy" id="1457233"/>
    <lineage>
        <taxon>Bacteria</taxon>
        <taxon>Pseudomonadati</taxon>
        <taxon>Bacteroidota</taxon>
        <taxon>Sphingobacteriia</taxon>
        <taxon>Sphingobacteriales</taxon>
        <taxon>Sphingobacteriaceae</taxon>
        <taxon>Mucilaginibacter</taxon>
    </lineage>
</organism>
<dbReference type="PANTHER" id="PTHR34978">
    <property type="entry name" value="POSSIBLE SENSOR-TRANSDUCER PROTEIN BLAR"/>
    <property type="match status" value="1"/>
</dbReference>
<feature type="transmembrane region" description="Helical" evidence="2">
    <location>
        <begin position="37"/>
        <end position="58"/>
    </location>
</feature>
<feature type="transmembrane region" description="Helical" evidence="2">
    <location>
        <begin position="88"/>
        <end position="109"/>
    </location>
</feature>
<keyword evidence="1" id="KW-0998">Cell outer membrane</keyword>
<evidence type="ECO:0000259" key="3">
    <source>
        <dbReference type="Pfam" id="PF05569"/>
    </source>
</evidence>
<dbReference type="OrthoDB" id="649093at2"/>
<gene>
    <name evidence="4" type="ORF">CLV57_3045</name>
</gene>
<dbReference type="InterPro" id="IPR008756">
    <property type="entry name" value="Peptidase_M56"/>
</dbReference>
<keyword evidence="1 2" id="KW-0812">Transmembrane</keyword>
<sequence length="522" mass="58722">MPELFSILIKINIALVLFCGGYYMVLRKLTFYTLNRVYLVAAILLSSIYPFIDLSGFAQQHQQIVEPVQEIVIYWEAPINHIAQQSSYWNWLTIAFWIGAALFAGRLMLQMLSLYSIYSRSKSAEINGQKVRVVNGDISPFSFWQSIYLNPENLSDADVKNILEHEQIHVKEWHTLDILLSEISLIFYWFNPGVWMMKKAVRENIEFITDRKILQKGTDSKAYQYSLLNVTFNQPAPAITSNFNFSTLKKRIIMMNAERSSNLNLTRYALLVPVVIVCLLTLTLAKAQTLKIDKVFKQIAVAVEEIGPVSFNADTVPVKKKPATTVDKTTPREKTLVVEQTPQPLLSTTNAASNSIVARGLAGDDSLMIIVNNKLTNNINSINPNNIRSVTVIKSDIDGYINKITGLSFKSNSSIKGLIHVITQDAPDIPQYPNSELSNELKSKGYVEIRRDSTTFFGRRVVEGKEPLIVINGTQITDLEKFQNMDQNDIQSVTVLKGESGTKLYGDKAKNGVIVIITKNAK</sequence>
<name>A0A2H9VNK2_9SPHI</name>
<dbReference type="RefSeq" id="WP_100342211.1">
    <property type="nucleotide sequence ID" value="NZ_PGFJ01000002.1"/>
</dbReference>
<proteinExistence type="inferred from homology"/>
<dbReference type="EMBL" id="PGFJ01000002">
    <property type="protein sequence ID" value="PJJ79906.1"/>
    <property type="molecule type" value="Genomic_DNA"/>
</dbReference>
<dbReference type="SUPFAM" id="SSF56935">
    <property type="entry name" value="Porins"/>
    <property type="match status" value="1"/>
</dbReference>
<keyword evidence="4" id="KW-0675">Receptor</keyword>
<keyword evidence="1 2" id="KW-0472">Membrane</keyword>
<dbReference type="CDD" id="cd07341">
    <property type="entry name" value="M56_BlaR1_MecR1_like"/>
    <property type="match status" value="1"/>
</dbReference>
<accession>A0A2H9VNK2</accession>
<dbReference type="InterPro" id="IPR037066">
    <property type="entry name" value="Plug_dom_sf"/>
</dbReference>
<comment type="subcellular location">
    <subcellularLocation>
        <location evidence="1">Cell outer membrane</location>
        <topology evidence="1">Multi-pass membrane protein</topology>
    </subcellularLocation>
</comment>